<evidence type="ECO:0000256" key="1">
    <source>
        <dbReference type="SAM" id="MobiDB-lite"/>
    </source>
</evidence>
<accession>A0ABQ0L036</accession>
<proteinExistence type="predicted"/>
<protein>
    <submittedName>
        <fullName evidence="2">Uncharacterized protein</fullName>
    </submittedName>
</protein>
<reference evidence="2" key="1">
    <citation type="submission" date="2014-09" db="EMBL/GenBank/DDBJ databases">
        <title>Genome sequence of the luminous mushroom Mycena chlorophos for searching fungal bioluminescence genes.</title>
        <authorList>
            <person name="Tanaka Y."/>
            <person name="Kasuga D."/>
            <person name="Oba Y."/>
            <person name="Hase S."/>
            <person name="Sato K."/>
            <person name="Oba Y."/>
            <person name="Sakakibara Y."/>
        </authorList>
    </citation>
    <scope>NUCLEOTIDE SEQUENCE</scope>
</reference>
<gene>
    <name evidence="2" type="ORF">MCHLO_02139</name>
</gene>
<feature type="region of interest" description="Disordered" evidence="1">
    <location>
        <begin position="40"/>
        <end position="73"/>
    </location>
</feature>
<name>A0ABQ0L036_MYCCL</name>
<keyword evidence="3" id="KW-1185">Reference proteome</keyword>
<dbReference type="Proteomes" id="UP000815677">
    <property type="component" value="Unassembled WGS sequence"/>
</dbReference>
<organism evidence="2 3">
    <name type="scientific">Mycena chlorophos</name>
    <name type="common">Agaric fungus</name>
    <name type="synonym">Agaricus chlorophos</name>
    <dbReference type="NCBI Taxonomy" id="658473"/>
    <lineage>
        <taxon>Eukaryota</taxon>
        <taxon>Fungi</taxon>
        <taxon>Dikarya</taxon>
        <taxon>Basidiomycota</taxon>
        <taxon>Agaricomycotina</taxon>
        <taxon>Agaricomycetes</taxon>
        <taxon>Agaricomycetidae</taxon>
        <taxon>Agaricales</taxon>
        <taxon>Marasmiineae</taxon>
        <taxon>Mycenaceae</taxon>
        <taxon>Mycena</taxon>
    </lineage>
</organism>
<sequence>MSGAAGEEAGAGVGGCCATVIYSIFEPFCNTKAWGSGGGTRPGQVGGEEGWGGDEAASGERGDERACCSTAGDGDGDEVSRFIGSQYELQNLLAILPMRAGPLTQLSLAPEPPPPAKENPRRAAERMAIGIQTVSVISPKFGARAFSSGENRSAPHFGAPLDAKLFALSIPFEATSPGLGSSSSGSASRAARRWKAEEAARPNMLGLYYVPAPLMRFKFLDNSVVYHVGEKDGTQSARTPAHAIAEMIREIL</sequence>
<dbReference type="EMBL" id="DF839781">
    <property type="protein sequence ID" value="GAT44524.1"/>
    <property type="molecule type" value="Genomic_DNA"/>
</dbReference>
<evidence type="ECO:0000313" key="2">
    <source>
        <dbReference type="EMBL" id="GAT44524.1"/>
    </source>
</evidence>
<feature type="compositionally biased region" description="Gly residues" evidence="1">
    <location>
        <begin position="40"/>
        <end position="50"/>
    </location>
</feature>
<evidence type="ECO:0000313" key="3">
    <source>
        <dbReference type="Proteomes" id="UP000815677"/>
    </source>
</evidence>